<dbReference type="InterPro" id="IPR006139">
    <property type="entry name" value="D-isomer_2_OHA_DH_cat_dom"/>
</dbReference>
<accession>A0AAP9J9K5</accession>
<dbReference type="EMBL" id="CP042387">
    <property type="protein sequence ID" value="QEA43507.1"/>
    <property type="molecule type" value="Genomic_DNA"/>
</dbReference>
<name>A0AAP9J9K5_LEULA</name>
<dbReference type="GO" id="GO:0051287">
    <property type="term" value="F:NAD binding"/>
    <property type="evidence" value="ECO:0007669"/>
    <property type="project" value="InterPro"/>
</dbReference>
<evidence type="ECO:0000259" key="6">
    <source>
        <dbReference type="Pfam" id="PF02826"/>
    </source>
</evidence>
<dbReference type="SUPFAM" id="SSF52283">
    <property type="entry name" value="Formate/glycerate dehydrogenase catalytic domain-like"/>
    <property type="match status" value="1"/>
</dbReference>
<dbReference type="PANTHER" id="PTHR10996">
    <property type="entry name" value="2-HYDROXYACID DEHYDROGENASE-RELATED"/>
    <property type="match status" value="1"/>
</dbReference>
<evidence type="ECO:0000313" key="8">
    <source>
        <dbReference type="Proteomes" id="UP000321298"/>
    </source>
</evidence>
<organism evidence="7 8">
    <name type="scientific">Leuconostoc lactis</name>
    <dbReference type="NCBI Taxonomy" id="1246"/>
    <lineage>
        <taxon>Bacteria</taxon>
        <taxon>Bacillati</taxon>
        <taxon>Bacillota</taxon>
        <taxon>Bacilli</taxon>
        <taxon>Lactobacillales</taxon>
        <taxon>Lactobacillaceae</taxon>
        <taxon>Leuconostoc</taxon>
    </lineage>
</organism>
<dbReference type="RefSeq" id="WP_095652372.1">
    <property type="nucleotide sequence ID" value="NZ_CP042387.1"/>
</dbReference>
<dbReference type="CDD" id="cd12172">
    <property type="entry name" value="PGDH_like_2"/>
    <property type="match status" value="1"/>
</dbReference>
<dbReference type="Pfam" id="PF00389">
    <property type="entry name" value="2-Hacid_dh"/>
    <property type="match status" value="1"/>
</dbReference>
<dbReference type="GO" id="GO:0005829">
    <property type="term" value="C:cytosol"/>
    <property type="evidence" value="ECO:0007669"/>
    <property type="project" value="TreeGrafter"/>
</dbReference>
<dbReference type="InterPro" id="IPR006140">
    <property type="entry name" value="D-isomer_DH_NAD-bd"/>
</dbReference>
<evidence type="ECO:0000313" key="7">
    <source>
        <dbReference type="EMBL" id="QEA43507.1"/>
    </source>
</evidence>
<keyword evidence="2 4" id="KW-0560">Oxidoreductase</keyword>
<dbReference type="Gene3D" id="3.40.50.720">
    <property type="entry name" value="NAD(P)-binding Rossmann-like Domain"/>
    <property type="match status" value="2"/>
</dbReference>
<feature type="domain" description="D-isomer specific 2-hydroxyacid dehydrogenase NAD-binding" evidence="6">
    <location>
        <begin position="106"/>
        <end position="275"/>
    </location>
</feature>
<dbReference type="InterPro" id="IPR050223">
    <property type="entry name" value="D-isomer_2-hydroxyacid_DH"/>
</dbReference>
<protein>
    <submittedName>
        <fullName evidence="7">Hydroxyacid dehydrogenase</fullName>
    </submittedName>
</protein>
<dbReference type="GO" id="GO:0030267">
    <property type="term" value="F:glyoxylate reductase (NADPH) activity"/>
    <property type="evidence" value="ECO:0007669"/>
    <property type="project" value="TreeGrafter"/>
</dbReference>
<reference evidence="7 8" key="1">
    <citation type="submission" date="2019-06" db="EMBL/GenBank/DDBJ databases">
        <title>Genome analyses of bacteria isolated from kimchi.</title>
        <authorList>
            <person name="Lee S."/>
            <person name="Ahn S."/>
            <person name="Roh S."/>
        </authorList>
    </citation>
    <scope>NUCLEOTIDE SEQUENCE [LARGE SCALE GENOMIC DNA]</scope>
    <source>
        <strain evidence="7 8">CBA3625</strain>
    </source>
</reference>
<evidence type="ECO:0000256" key="2">
    <source>
        <dbReference type="ARBA" id="ARBA00023002"/>
    </source>
</evidence>
<dbReference type="InterPro" id="IPR036291">
    <property type="entry name" value="NAD(P)-bd_dom_sf"/>
</dbReference>
<dbReference type="SUPFAM" id="SSF51735">
    <property type="entry name" value="NAD(P)-binding Rossmann-fold domains"/>
    <property type="match status" value="1"/>
</dbReference>
<dbReference type="InterPro" id="IPR029753">
    <property type="entry name" value="D-isomer_DH_CS"/>
</dbReference>
<dbReference type="Proteomes" id="UP000321298">
    <property type="component" value="Chromosome"/>
</dbReference>
<gene>
    <name evidence="7" type="ORF">FGL83_01760</name>
</gene>
<dbReference type="GO" id="GO:0016618">
    <property type="term" value="F:hydroxypyruvate reductase [NAD(P)H] activity"/>
    <property type="evidence" value="ECO:0007669"/>
    <property type="project" value="TreeGrafter"/>
</dbReference>
<dbReference type="Pfam" id="PF02826">
    <property type="entry name" value="2-Hacid_dh_C"/>
    <property type="match status" value="1"/>
</dbReference>
<keyword evidence="8" id="KW-1185">Reference proteome</keyword>
<evidence type="ECO:0000256" key="4">
    <source>
        <dbReference type="RuleBase" id="RU003719"/>
    </source>
</evidence>
<evidence type="ECO:0000256" key="1">
    <source>
        <dbReference type="ARBA" id="ARBA00005854"/>
    </source>
</evidence>
<dbReference type="FunFam" id="3.40.50.720:FF:000203">
    <property type="entry name" value="D-3-phosphoglycerate dehydrogenase (SerA)"/>
    <property type="match status" value="1"/>
</dbReference>
<evidence type="ECO:0000256" key="3">
    <source>
        <dbReference type="ARBA" id="ARBA00023027"/>
    </source>
</evidence>
<sequence length="307" mass="32606">MQKQKVLVFDGTAQAAIDYLKAHDLEVISNPQQSDADFLAAADVDAVILMMHPLSEQLLSQMPNLKVIARYGVGYDNVDLADATAHDIVVTNTPGANATAVAETAVMHMLMAGRYFYQQRQSITDPNVPNGTGQEVSHKTVGIIGFGAIGQKIDELLTGFDVNVLAYARHDKPVKNGRMATLDEIYTTADYIILALPATPATQHMIDAAVFKKMKSNAVLINIARGAVVDEAALIAALKTGEIAGAGLDVVTVEPVAPDNELLTLPNVFVTPHVAAKSVEAFDAVGLAAAQEVVRVLNGEAPKNQVN</sequence>
<proteinExistence type="inferred from homology"/>
<feature type="domain" description="D-isomer specific 2-hydroxyacid dehydrogenase catalytic" evidence="5">
    <location>
        <begin position="6"/>
        <end position="307"/>
    </location>
</feature>
<dbReference type="PROSITE" id="PS00671">
    <property type="entry name" value="D_2_HYDROXYACID_DH_3"/>
    <property type="match status" value="1"/>
</dbReference>
<comment type="similarity">
    <text evidence="1 4">Belongs to the D-isomer specific 2-hydroxyacid dehydrogenase family.</text>
</comment>
<dbReference type="AlphaFoldDB" id="A0AAP9J9K5"/>
<dbReference type="GeneID" id="66530902"/>
<evidence type="ECO:0000259" key="5">
    <source>
        <dbReference type="Pfam" id="PF00389"/>
    </source>
</evidence>
<keyword evidence="3" id="KW-0520">NAD</keyword>
<dbReference type="PANTHER" id="PTHR10996:SF178">
    <property type="entry name" value="2-HYDROXYACID DEHYDROGENASE YGL185C-RELATED"/>
    <property type="match status" value="1"/>
</dbReference>